<name>A0ACB0EZB7_RANTA</name>
<dbReference type="EMBL" id="OX596087">
    <property type="protein sequence ID" value="CAI9706157.1"/>
    <property type="molecule type" value="Genomic_DNA"/>
</dbReference>
<organism evidence="1 2">
    <name type="scientific">Rangifer tarandus platyrhynchus</name>
    <name type="common">Svalbard reindeer</name>
    <dbReference type="NCBI Taxonomy" id="3082113"/>
    <lineage>
        <taxon>Eukaryota</taxon>
        <taxon>Metazoa</taxon>
        <taxon>Chordata</taxon>
        <taxon>Craniata</taxon>
        <taxon>Vertebrata</taxon>
        <taxon>Euteleostomi</taxon>
        <taxon>Mammalia</taxon>
        <taxon>Eutheria</taxon>
        <taxon>Laurasiatheria</taxon>
        <taxon>Artiodactyla</taxon>
        <taxon>Ruminantia</taxon>
        <taxon>Pecora</taxon>
        <taxon>Cervidae</taxon>
        <taxon>Odocoileinae</taxon>
        <taxon>Rangifer</taxon>
    </lineage>
</organism>
<protein>
    <submittedName>
        <fullName evidence="1">Uncharacterized protein</fullName>
    </submittedName>
</protein>
<accession>A0ACB0EZB7</accession>
<reference evidence="1" key="1">
    <citation type="submission" date="2023-05" db="EMBL/GenBank/DDBJ databases">
        <authorList>
            <consortium name="ELIXIR-Norway"/>
        </authorList>
    </citation>
    <scope>NUCLEOTIDE SEQUENCE</scope>
</reference>
<proteinExistence type="predicted"/>
<dbReference type="Proteomes" id="UP001162501">
    <property type="component" value="Chromosome 3"/>
</dbReference>
<evidence type="ECO:0000313" key="2">
    <source>
        <dbReference type="Proteomes" id="UP001162501"/>
    </source>
</evidence>
<sequence>MESRETLSHPNRPPGTPRRPAAAQGGLGISLEASFPPPPPPPEAGRGARRRPPAFVTGSERGRELPRWALFWRSRVGPLAPPCPRPLRAGDGGGGDRAPGTGTRGASAGASEPLISSCAPFVIELFFGAGAGRRRRKGSGKGAPALGQPQRRAQVPAHLHCVRVCTAGGVRASMRRGAAEARPRVPGFWQRRGASGRRLVLP</sequence>
<evidence type="ECO:0000313" key="1">
    <source>
        <dbReference type="EMBL" id="CAI9706157.1"/>
    </source>
</evidence>
<gene>
    <name evidence="1" type="ORF">MRATA1EN3_LOCUS17370</name>
</gene>